<dbReference type="InterPro" id="IPR029041">
    <property type="entry name" value="FAD-linked_oxidoreductase-like"/>
</dbReference>
<proteinExistence type="predicted"/>
<feature type="domain" description="Proline dehydrogenase" evidence="10">
    <location>
        <begin position="56"/>
        <end position="297"/>
    </location>
</feature>
<sequence length="322" mass="34929">MIQIIDWERQATEALKSIARRQDLKAHVERTPALNGLLRRAAARYVAGATREEGIEAARRLLAKGYAVSLEYIGENTTDAAECEAAAGEMAALVGELGELGITARVSFDLSHIGLAADDGLAYEQLLRLTRHARELGIEPFVSMEESAKTGRILDVYKRAAISDSGIGITLQAHLNRTPGDLAGLEGIGGPIRIVKGAYQEPAEVAIGRSEALNERYLQLVEAALAQGRRVSVATHDEALIEAVIARGWASHGVEFELLYGIRPDLAGKLKASGYPVRVYVTYGEEWYLYLCHRIAEFPPNLYRALADVVGEAAVDSVSAYD</sequence>
<dbReference type="RefSeq" id="WP_377493106.1">
    <property type="nucleotide sequence ID" value="NZ_JBHMDO010000017.1"/>
</dbReference>
<dbReference type="Proteomes" id="UP001589747">
    <property type="component" value="Unassembled WGS sequence"/>
</dbReference>
<dbReference type="PANTHER" id="PTHR13914:SF0">
    <property type="entry name" value="PROLINE DEHYDROGENASE 1, MITOCHONDRIAL"/>
    <property type="match status" value="1"/>
</dbReference>
<dbReference type="EC" id="1.5.5.2" evidence="3"/>
<keyword evidence="4" id="KW-0285">Flavoprotein</keyword>
<dbReference type="Pfam" id="PF01619">
    <property type="entry name" value="Pro_dh"/>
    <property type="match status" value="1"/>
</dbReference>
<protein>
    <recommendedName>
        <fullName evidence="3">proline dehydrogenase</fullName>
        <ecNumber evidence="3">1.5.5.2</ecNumber>
    </recommendedName>
</protein>
<gene>
    <name evidence="11" type="ORF">ACFFSY_09360</name>
</gene>
<dbReference type="SUPFAM" id="SSF51730">
    <property type="entry name" value="FAD-linked oxidoreductase"/>
    <property type="match status" value="1"/>
</dbReference>
<comment type="caution">
    <text evidence="11">The sequence shown here is derived from an EMBL/GenBank/DDBJ whole genome shotgun (WGS) entry which is preliminary data.</text>
</comment>
<keyword evidence="5" id="KW-0547">Nucleotide-binding</keyword>
<evidence type="ECO:0000313" key="12">
    <source>
        <dbReference type="Proteomes" id="UP001589747"/>
    </source>
</evidence>
<keyword evidence="8" id="KW-0642">Proline metabolism</keyword>
<evidence type="ECO:0000256" key="1">
    <source>
        <dbReference type="ARBA" id="ARBA00001974"/>
    </source>
</evidence>
<keyword evidence="7" id="KW-0560">Oxidoreductase</keyword>
<evidence type="ECO:0000256" key="8">
    <source>
        <dbReference type="ARBA" id="ARBA00023062"/>
    </source>
</evidence>
<evidence type="ECO:0000259" key="10">
    <source>
        <dbReference type="Pfam" id="PF01619"/>
    </source>
</evidence>
<reference evidence="11 12" key="1">
    <citation type="submission" date="2024-09" db="EMBL/GenBank/DDBJ databases">
        <authorList>
            <person name="Sun Q."/>
            <person name="Mori K."/>
        </authorList>
    </citation>
    <scope>NUCLEOTIDE SEQUENCE [LARGE SCALE GENOMIC DNA]</scope>
    <source>
        <strain evidence="11 12">TISTR 2452</strain>
    </source>
</reference>
<evidence type="ECO:0000256" key="7">
    <source>
        <dbReference type="ARBA" id="ARBA00023002"/>
    </source>
</evidence>
<keyword evidence="12" id="KW-1185">Reference proteome</keyword>
<comment type="cofactor">
    <cofactor evidence="1">
        <name>FAD</name>
        <dbReference type="ChEBI" id="CHEBI:57692"/>
    </cofactor>
</comment>
<comment type="pathway">
    <text evidence="2">Amino-acid degradation; L-proline degradation into L-glutamate; L-glutamate from L-proline: step 1/2.</text>
</comment>
<dbReference type="InterPro" id="IPR002872">
    <property type="entry name" value="Proline_DH_dom"/>
</dbReference>
<dbReference type="Gene3D" id="3.20.20.220">
    <property type="match status" value="1"/>
</dbReference>
<organism evidence="11 12">
    <name type="scientific">Paenibacillus aurantiacus</name>
    <dbReference type="NCBI Taxonomy" id="1936118"/>
    <lineage>
        <taxon>Bacteria</taxon>
        <taxon>Bacillati</taxon>
        <taxon>Bacillota</taxon>
        <taxon>Bacilli</taxon>
        <taxon>Bacillales</taxon>
        <taxon>Paenibacillaceae</taxon>
        <taxon>Paenibacillus</taxon>
    </lineage>
</organism>
<dbReference type="InterPro" id="IPR008219">
    <property type="entry name" value="PRODH_bac_arc"/>
</dbReference>
<accession>A0ABV5KLK6</accession>
<dbReference type="PIRSF" id="PIRSF000196">
    <property type="entry name" value="Pro_dehydrog"/>
    <property type="match status" value="1"/>
</dbReference>
<evidence type="ECO:0000313" key="11">
    <source>
        <dbReference type="EMBL" id="MFB9326117.1"/>
    </source>
</evidence>
<evidence type="ECO:0000256" key="3">
    <source>
        <dbReference type="ARBA" id="ARBA00012695"/>
    </source>
</evidence>
<evidence type="ECO:0000256" key="2">
    <source>
        <dbReference type="ARBA" id="ARBA00004739"/>
    </source>
</evidence>
<dbReference type="EMBL" id="JBHMDO010000017">
    <property type="protein sequence ID" value="MFB9326117.1"/>
    <property type="molecule type" value="Genomic_DNA"/>
</dbReference>
<evidence type="ECO:0000256" key="6">
    <source>
        <dbReference type="ARBA" id="ARBA00022827"/>
    </source>
</evidence>
<evidence type="ECO:0000256" key="5">
    <source>
        <dbReference type="ARBA" id="ARBA00022741"/>
    </source>
</evidence>
<keyword evidence="6" id="KW-0274">FAD</keyword>
<comment type="catalytic activity">
    <reaction evidence="9">
        <text>L-proline + a quinone = (S)-1-pyrroline-5-carboxylate + a quinol + H(+)</text>
        <dbReference type="Rhea" id="RHEA:23784"/>
        <dbReference type="ChEBI" id="CHEBI:15378"/>
        <dbReference type="ChEBI" id="CHEBI:17388"/>
        <dbReference type="ChEBI" id="CHEBI:24646"/>
        <dbReference type="ChEBI" id="CHEBI:60039"/>
        <dbReference type="ChEBI" id="CHEBI:132124"/>
        <dbReference type="EC" id="1.5.5.2"/>
    </reaction>
</comment>
<evidence type="ECO:0000256" key="4">
    <source>
        <dbReference type="ARBA" id="ARBA00022630"/>
    </source>
</evidence>
<evidence type="ECO:0000256" key="9">
    <source>
        <dbReference type="ARBA" id="ARBA00048779"/>
    </source>
</evidence>
<dbReference type="PANTHER" id="PTHR13914">
    <property type="entry name" value="PROLINE OXIDASE"/>
    <property type="match status" value="1"/>
</dbReference>
<dbReference type="InterPro" id="IPR015659">
    <property type="entry name" value="Proline_oxidase"/>
</dbReference>
<name>A0ABV5KLK6_9BACL</name>